<dbReference type="AlphaFoldDB" id="A0A1M5EJR4"/>
<dbReference type="InterPro" id="IPR024339">
    <property type="entry name" value="DUF3836"/>
</dbReference>
<evidence type="ECO:0008006" key="4">
    <source>
        <dbReference type="Google" id="ProtNLM"/>
    </source>
</evidence>
<feature type="signal peptide" evidence="1">
    <location>
        <begin position="1"/>
        <end position="21"/>
    </location>
</feature>
<dbReference type="Proteomes" id="UP000184480">
    <property type="component" value="Unassembled WGS sequence"/>
</dbReference>
<organism evidence="2 3">
    <name type="scientific">Dysgonomonas macrotermitis</name>
    <dbReference type="NCBI Taxonomy" id="1346286"/>
    <lineage>
        <taxon>Bacteria</taxon>
        <taxon>Pseudomonadati</taxon>
        <taxon>Bacteroidota</taxon>
        <taxon>Bacteroidia</taxon>
        <taxon>Bacteroidales</taxon>
        <taxon>Dysgonomonadaceae</taxon>
        <taxon>Dysgonomonas</taxon>
    </lineage>
</organism>
<keyword evidence="1" id="KW-0732">Signal</keyword>
<reference evidence="3" key="1">
    <citation type="submission" date="2016-11" db="EMBL/GenBank/DDBJ databases">
        <authorList>
            <person name="Varghese N."/>
            <person name="Submissions S."/>
        </authorList>
    </citation>
    <scope>NUCLEOTIDE SEQUENCE [LARGE SCALE GENOMIC DNA]</scope>
    <source>
        <strain evidence="3">DSM 27370</strain>
    </source>
</reference>
<protein>
    <recommendedName>
        <fullName evidence="4">DUF3836 domain-containing protein</fullName>
    </recommendedName>
</protein>
<dbReference type="EMBL" id="FQUC01000010">
    <property type="protein sequence ID" value="SHF79302.1"/>
    <property type="molecule type" value="Genomic_DNA"/>
</dbReference>
<proteinExistence type="predicted"/>
<keyword evidence="3" id="KW-1185">Reference proteome</keyword>
<name>A0A1M5EJR4_9BACT</name>
<evidence type="ECO:0000256" key="1">
    <source>
        <dbReference type="SAM" id="SignalP"/>
    </source>
</evidence>
<dbReference type="OrthoDB" id="997541at2"/>
<dbReference type="Gene3D" id="2.40.128.720">
    <property type="match status" value="1"/>
</dbReference>
<evidence type="ECO:0000313" key="3">
    <source>
        <dbReference type="Proteomes" id="UP000184480"/>
    </source>
</evidence>
<dbReference type="Pfam" id="PF12930">
    <property type="entry name" value="DUF3836"/>
    <property type="match status" value="1"/>
</dbReference>
<gene>
    <name evidence="2" type="ORF">SAMN05444362_11053</name>
</gene>
<evidence type="ECO:0000313" key="2">
    <source>
        <dbReference type="EMBL" id="SHF79302.1"/>
    </source>
</evidence>
<accession>A0A1M5EJR4</accession>
<dbReference type="RefSeq" id="WP_062182300.1">
    <property type="nucleotide sequence ID" value="NZ_BBXL01000016.1"/>
</dbReference>
<sequence length="153" mass="17642">MKTSIIAIVASVLFSIGNVFASTGSNIYKNVTIDKQSGTQETITYKGENEKHLTPLKRYFDINDQSGNTVERVISKWNETSNKWENEAKYIYLYNPDNQVMAIAYTKWKKSSEQWENNTAYTVYERNPEDNSLSINYVKIDNSIPTNSFVTQR</sequence>
<feature type="chain" id="PRO_5009909872" description="DUF3836 domain-containing protein" evidence="1">
    <location>
        <begin position="22"/>
        <end position="153"/>
    </location>
</feature>